<dbReference type="AlphaFoldDB" id="A0A839T4G5"/>
<evidence type="ECO:0000259" key="1">
    <source>
        <dbReference type="Pfam" id="PF12146"/>
    </source>
</evidence>
<dbReference type="InterPro" id="IPR000073">
    <property type="entry name" value="AB_hydrolase_1"/>
</dbReference>
<gene>
    <name evidence="2" type="ORF">FHR87_002737</name>
</gene>
<feature type="domain" description="Serine aminopeptidase S33" evidence="1">
    <location>
        <begin position="72"/>
        <end position="302"/>
    </location>
</feature>
<name>A0A839T4G5_AZOMA</name>
<reference evidence="2 3" key="1">
    <citation type="submission" date="2020-08" db="EMBL/GenBank/DDBJ databases">
        <title>Genomic Encyclopedia of Type Strains, Phase III (KMG-III): the genomes of soil and plant-associated and newly described type strains.</title>
        <authorList>
            <person name="Whitman W."/>
        </authorList>
    </citation>
    <scope>NUCLEOTIDE SEQUENCE [LARGE SCALE GENOMIC DNA]</scope>
    <source>
        <strain evidence="2 3">CECT 4462</strain>
    </source>
</reference>
<accession>A0A839T4G5</accession>
<dbReference type="InterPro" id="IPR022742">
    <property type="entry name" value="Hydrolase_4"/>
</dbReference>
<dbReference type="PRINTS" id="PR00111">
    <property type="entry name" value="ABHYDROLASE"/>
</dbReference>
<dbReference type="Pfam" id="PF12146">
    <property type="entry name" value="Hydrolase_4"/>
    <property type="match status" value="1"/>
</dbReference>
<keyword evidence="2" id="KW-0378">Hydrolase</keyword>
<comment type="caution">
    <text evidence="2">The sequence shown here is derived from an EMBL/GenBank/DDBJ whole genome shotgun (WGS) entry which is preliminary data.</text>
</comment>
<dbReference type="PANTHER" id="PTHR11614">
    <property type="entry name" value="PHOSPHOLIPASE-RELATED"/>
    <property type="match status" value="1"/>
</dbReference>
<sequence>MSDLVLPGTLQPDQLRASLGMLDESVGLSHEGRYYQAFYGLDLPHRSKIQSRLGRVQVKDYEIVVQCWWPPEPKGTLVFLHGYYDHMGLYRHVVDWGLELGLAVIACDLPGHGLSSGPRASINEFDEYQHVLNALLNEAHRLDLPQPWHLLGQSTGGAILLDYLLHQPEDPALGQSMLLAPLIRPQAWVRSALIYRLVRPFVTQIPRRFSANSSDSDFLEFIQKRDMLQANILPVAWVGALDRWIQRIEAAPGCSRQAPLIVQGEQDTTVDWQYNLPVLEEKFVKPEILRLPTARHHLVNESQELRKVYFDFLRERVVG</sequence>
<evidence type="ECO:0000313" key="3">
    <source>
        <dbReference type="Proteomes" id="UP000549250"/>
    </source>
</evidence>
<dbReference type="InterPro" id="IPR051044">
    <property type="entry name" value="MAG_DAG_Lipase"/>
</dbReference>
<dbReference type="EMBL" id="JACHXI010000014">
    <property type="protein sequence ID" value="MBB3104322.1"/>
    <property type="molecule type" value="Genomic_DNA"/>
</dbReference>
<dbReference type="InterPro" id="IPR029058">
    <property type="entry name" value="AB_hydrolase_fold"/>
</dbReference>
<organism evidence="2 3">
    <name type="scientific">Azomonas macrocytogenes</name>
    <name type="common">Azotobacter macrocytogenes</name>
    <dbReference type="NCBI Taxonomy" id="69962"/>
    <lineage>
        <taxon>Bacteria</taxon>
        <taxon>Pseudomonadati</taxon>
        <taxon>Pseudomonadota</taxon>
        <taxon>Gammaproteobacteria</taxon>
        <taxon>Pseudomonadales</taxon>
        <taxon>Pseudomonadaceae</taxon>
        <taxon>Azomonas</taxon>
    </lineage>
</organism>
<dbReference type="SUPFAM" id="SSF53474">
    <property type="entry name" value="alpha/beta-Hydrolases"/>
    <property type="match status" value="1"/>
</dbReference>
<dbReference type="Proteomes" id="UP000549250">
    <property type="component" value="Unassembled WGS sequence"/>
</dbReference>
<protein>
    <submittedName>
        <fullName evidence="2">Alpha-beta hydrolase superfamily lysophospholipase</fullName>
    </submittedName>
</protein>
<dbReference type="Gene3D" id="3.40.50.1820">
    <property type="entry name" value="alpha/beta hydrolase"/>
    <property type="match status" value="1"/>
</dbReference>
<dbReference type="GO" id="GO:0016787">
    <property type="term" value="F:hydrolase activity"/>
    <property type="evidence" value="ECO:0007669"/>
    <property type="project" value="UniProtKB-KW"/>
</dbReference>
<proteinExistence type="predicted"/>
<evidence type="ECO:0000313" key="2">
    <source>
        <dbReference type="EMBL" id="MBB3104322.1"/>
    </source>
</evidence>
<keyword evidence="3" id="KW-1185">Reference proteome</keyword>